<feature type="non-terminal residue" evidence="2">
    <location>
        <position position="1"/>
    </location>
</feature>
<gene>
    <name evidence="2" type="ORF">LCGC14_3067880</name>
</gene>
<protein>
    <submittedName>
        <fullName evidence="2">Uncharacterized protein</fullName>
    </submittedName>
</protein>
<reference evidence="2" key="1">
    <citation type="journal article" date="2015" name="Nature">
        <title>Complex archaea that bridge the gap between prokaryotes and eukaryotes.</title>
        <authorList>
            <person name="Spang A."/>
            <person name="Saw J.H."/>
            <person name="Jorgensen S.L."/>
            <person name="Zaremba-Niedzwiedzka K."/>
            <person name="Martijn J."/>
            <person name="Lind A.E."/>
            <person name="van Eijk R."/>
            <person name="Schleper C."/>
            <person name="Guy L."/>
            <person name="Ettema T.J."/>
        </authorList>
    </citation>
    <scope>NUCLEOTIDE SEQUENCE</scope>
</reference>
<proteinExistence type="predicted"/>
<evidence type="ECO:0000313" key="2">
    <source>
        <dbReference type="EMBL" id="KKK56105.1"/>
    </source>
</evidence>
<sequence>TELRTNIGLLQTGLMMAHVGARGGVKLLEKFTDLVNAQKMDAATLRGTLKAVEGWLRTYEQIPERQMEKMRRKQGLLPTPPSGATAAGPAVGSIVTYQGKQYRVIAITNGKAELEPLD</sequence>
<organism evidence="2">
    <name type="scientific">marine sediment metagenome</name>
    <dbReference type="NCBI Taxonomy" id="412755"/>
    <lineage>
        <taxon>unclassified sequences</taxon>
        <taxon>metagenomes</taxon>
        <taxon>ecological metagenomes</taxon>
    </lineage>
</organism>
<feature type="region of interest" description="Disordered" evidence="1">
    <location>
        <begin position="67"/>
        <end position="88"/>
    </location>
</feature>
<dbReference type="AlphaFoldDB" id="A0A0F8X595"/>
<dbReference type="EMBL" id="LAZR01065156">
    <property type="protein sequence ID" value="KKK56105.1"/>
    <property type="molecule type" value="Genomic_DNA"/>
</dbReference>
<comment type="caution">
    <text evidence="2">The sequence shown here is derived from an EMBL/GenBank/DDBJ whole genome shotgun (WGS) entry which is preliminary data.</text>
</comment>
<name>A0A0F8X595_9ZZZZ</name>
<accession>A0A0F8X595</accession>
<evidence type="ECO:0000256" key="1">
    <source>
        <dbReference type="SAM" id="MobiDB-lite"/>
    </source>
</evidence>